<dbReference type="InterPro" id="IPR029039">
    <property type="entry name" value="Flavoprotein-like_sf"/>
</dbReference>
<keyword evidence="2" id="KW-1185">Reference proteome</keyword>
<dbReference type="EMBL" id="JBHLTR010000006">
    <property type="protein sequence ID" value="MFC0558873.1"/>
    <property type="molecule type" value="Genomic_DNA"/>
</dbReference>
<reference evidence="1 2" key="1">
    <citation type="submission" date="2024-09" db="EMBL/GenBank/DDBJ databases">
        <authorList>
            <person name="Sun Q."/>
            <person name="Mori K."/>
        </authorList>
    </citation>
    <scope>NUCLEOTIDE SEQUENCE [LARGE SCALE GENOMIC DNA]</scope>
    <source>
        <strain evidence="1 2">NCAIM B.02301</strain>
    </source>
</reference>
<protein>
    <recommendedName>
        <fullName evidence="3">NADPH-dependent FMN reductase-like domain-containing protein</fullName>
    </recommendedName>
</protein>
<gene>
    <name evidence="1" type="ORF">ACFFH4_07390</name>
</gene>
<dbReference type="RefSeq" id="WP_273839480.1">
    <property type="nucleotide sequence ID" value="NZ_JAQQWT010000001.1"/>
</dbReference>
<organism evidence="1 2">
    <name type="scientific">Halalkalibacter alkalisediminis</name>
    <dbReference type="NCBI Taxonomy" id="935616"/>
    <lineage>
        <taxon>Bacteria</taxon>
        <taxon>Bacillati</taxon>
        <taxon>Bacillota</taxon>
        <taxon>Bacilli</taxon>
        <taxon>Bacillales</taxon>
        <taxon>Bacillaceae</taxon>
        <taxon>Halalkalibacter</taxon>
    </lineage>
</organism>
<name>A0ABV6NFE7_9BACI</name>
<dbReference type="Proteomes" id="UP001589833">
    <property type="component" value="Unassembled WGS sequence"/>
</dbReference>
<proteinExistence type="predicted"/>
<dbReference type="Gene3D" id="3.40.50.360">
    <property type="match status" value="1"/>
</dbReference>
<evidence type="ECO:0008006" key="3">
    <source>
        <dbReference type="Google" id="ProtNLM"/>
    </source>
</evidence>
<sequence length="133" mass="15361">MKRRIAIIHFPLKHSRCTIAASHVQRVFHTNGFMVQHINLHQQLNIDRIVDILQKTEVIILVIPPLKISYTKIKYLLEQFPSNFFEQKTVVQMVVGGTQAHLSVMECCLTPIVARLGSTSKKINVLEQKRNKY</sequence>
<comment type="caution">
    <text evidence="1">The sequence shown here is derived from an EMBL/GenBank/DDBJ whole genome shotgun (WGS) entry which is preliminary data.</text>
</comment>
<accession>A0ABV6NFE7</accession>
<evidence type="ECO:0000313" key="1">
    <source>
        <dbReference type="EMBL" id="MFC0558873.1"/>
    </source>
</evidence>
<dbReference type="SUPFAM" id="SSF52218">
    <property type="entry name" value="Flavoproteins"/>
    <property type="match status" value="1"/>
</dbReference>
<evidence type="ECO:0000313" key="2">
    <source>
        <dbReference type="Proteomes" id="UP001589833"/>
    </source>
</evidence>